<gene>
    <name evidence="2" type="ORF">A4U43_C01F21230</name>
</gene>
<feature type="compositionally biased region" description="Low complexity" evidence="1">
    <location>
        <begin position="23"/>
        <end position="35"/>
    </location>
</feature>
<organism evidence="2 3">
    <name type="scientific">Asparagus officinalis</name>
    <name type="common">Garden asparagus</name>
    <dbReference type="NCBI Taxonomy" id="4686"/>
    <lineage>
        <taxon>Eukaryota</taxon>
        <taxon>Viridiplantae</taxon>
        <taxon>Streptophyta</taxon>
        <taxon>Embryophyta</taxon>
        <taxon>Tracheophyta</taxon>
        <taxon>Spermatophyta</taxon>
        <taxon>Magnoliopsida</taxon>
        <taxon>Liliopsida</taxon>
        <taxon>Asparagales</taxon>
        <taxon>Asparagaceae</taxon>
        <taxon>Asparagoideae</taxon>
        <taxon>Asparagus</taxon>
    </lineage>
</organism>
<feature type="region of interest" description="Disordered" evidence="1">
    <location>
        <begin position="64"/>
        <end position="95"/>
    </location>
</feature>
<dbReference type="Proteomes" id="UP000243459">
    <property type="component" value="Chromosome 1"/>
</dbReference>
<evidence type="ECO:0000313" key="2">
    <source>
        <dbReference type="EMBL" id="ONK80744.1"/>
    </source>
</evidence>
<accession>A0A5P1FRV1</accession>
<sequence>MGRGSCCRVGGRGGPGREGGEAGESYGRGSRSGSRLMEETRAVVAVAASSDSVKLVRAPADKAVLAPQPPPVDPKGKSPMVAEEPRPPVPSPHAVPVPEMVEILFKGVKIKIDKASWELLKPVLSQSEDA</sequence>
<reference evidence="3" key="1">
    <citation type="journal article" date="2017" name="Nat. Commun.">
        <title>The asparagus genome sheds light on the origin and evolution of a young Y chromosome.</title>
        <authorList>
            <person name="Harkess A."/>
            <person name="Zhou J."/>
            <person name="Xu C."/>
            <person name="Bowers J.E."/>
            <person name="Van der Hulst R."/>
            <person name="Ayyampalayam S."/>
            <person name="Mercati F."/>
            <person name="Riccardi P."/>
            <person name="McKain M.R."/>
            <person name="Kakrana A."/>
            <person name="Tang H."/>
            <person name="Ray J."/>
            <person name="Groenendijk J."/>
            <person name="Arikit S."/>
            <person name="Mathioni S.M."/>
            <person name="Nakano M."/>
            <person name="Shan H."/>
            <person name="Telgmann-Rauber A."/>
            <person name="Kanno A."/>
            <person name="Yue Z."/>
            <person name="Chen H."/>
            <person name="Li W."/>
            <person name="Chen Y."/>
            <person name="Xu X."/>
            <person name="Zhang Y."/>
            <person name="Luo S."/>
            <person name="Chen H."/>
            <person name="Gao J."/>
            <person name="Mao Z."/>
            <person name="Pires J.C."/>
            <person name="Luo M."/>
            <person name="Kudrna D."/>
            <person name="Wing R.A."/>
            <person name="Meyers B.C."/>
            <person name="Yi K."/>
            <person name="Kong H."/>
            <person name="Lavrijsen P."/>
            <person name="Sunseri F."/>
            <person name="Falavigna A."/>
            <person name="Ye Y."/>
            <person name="Leebens-Mack J.H."/>
            <person name="Chen G."/>
        </authorList>
    </citation>
    <scope>NUCLEOTIDE SEQUENCE [LARGE SCALE GENOMIC DNA]</scope>
    <source>
        <strain evidence="3">cv. DH0086</strain>
    </source>
</reference>
<feature type="region of interest" description="Disordered" evidence="1">
    <location>
        <begin position="1"/>
        <end position="36"/>
    </location>
</feature>
<evidence type="ECO:0000256" key="1">
    <source>
        <dbReference type="SAM" id="MobiDB-lite"/>
    </source>
</evidence>
<proteinExistence type="predicted"/>
<evidence type="ECO:0000313" key="3">
    <source>
        <dbReference type="Proteomes" id="UP000243459"/>
    </source>
</evidence>
<dbReference type="AlphaFoldDB" id="A0A5P1FRV1"/>
<keyword evidence="3" id="KW-1185">Reference proteome</keyword>
<dbReference type="Gramene" id="ONK80744">
    <property type="protein sequence ID" value="ONK80744"/>
    <property type="gene ID" value="A4U43_C01F21230"/>
</dbReference>
<protein>
    <submittedName>
        <fullName evidence="2">Uncharacterized protein</fullName>
    </submittedName>
</protein>
<name>A0A5P1FRV1_ASPOF</name>
<dbReference type="EMBL" id="CM007381">
    <property type="protein sequence ID" value="ONK80744.1"/>
    <property type="molecule type" value="Genomic_DNA"/>
</dbReference>